<dbReference type="Proteomes" id="UP000824469">
    <property type="component" value="Unassembled WGS sequence"/>
</dbReference>
<reference evidence="1 2" key="1">
    <citation type="journal article" date="2021" name="Nat. Plants">
        <title>The Taxus genome provides insights into paclitaxel biosynthesis.</title>
        <authorList>
            <person name="Xiong X."/>
            <person name="Gou J."/>
            <person name="Liao Q."/>
            <person name="Li Y."/>
            <person name="Zhou Q."/>
            <person name="Bi G."/>
            <person name="Li C."/>
            <person name="Du R."/>
            <person name="Wang X."/>
            <person name="Sun T."/>
            <person name="Guo L."/>
            <person name="Liang H."/>
            <person name="Lu P."/>
            <person name="Wu Y."/>
            <person name="Zhang Z."/>
            <person name="Ro D.K."/>
            <person name="Shang Y."/>
            <person name="Huang S."/>
            <person name="Yan J."/>
        </authorList>
    </citation>
    <scope>NUCLEOTIDE SEQUENCE [LARGE SCALE GENOMIC DNA]</scope>
    <source>
        <strain evidence="1">Ta-2019</strain>
    </source>
</reference>
<dbReference type="EMBL" id="JAHRHJ020000003">
    <property type="protein sequence ID" value="KAH9324004.1"/>
    <property type="molecule type" value="Genomic_DNA"/>
</dbReference>
<dbReference type="CDD" id="cd00303">
    <property type="entry name" value="retropepsin_like"/>
    <property type="match status" value="1"/>
</dbReference>
<accession>A0AA38LGY4</accession>
<organism evidence="1 2">
    <name type="scientific">Taxus chinensis</name>
    <name type="common">Chinese yew</name>
    <name type="synonym">Taxus wallichiana var. chinensis</name>
    <dbReference type="NCBI Taxonomy" id="29808"/>
    <lineage>
        <taxon>Eukaryota</taxon>
        <taxon>Viridiplantae</taxon>
        <taxon>Streptophyta</taxon>
        <taxon>Embryophyta</taxon>
        <taxon>Tracheophyta</taxon>
        <taxon>Spermatophyta</taxon>
        <taxon>Pinopsida</taxon>
        <taxon>Pinidae</taxon>
        <taxon>Conifers II</taxon>
        <taxon>Cupressales</taxon>
        <taxon>Taxaceae</taxon>
        <taxon>Taxus</taxon>
    </lineage>
</organism>
<gene>
    <name evidence="1" type="ORF">KI387_044461</name>
</gene>
<sequence>NRTKDSKKSMKTIKTKGEVEIEDESDVDERLGCTATNMDNQEEEMSKLFQIKRAKVNALVDTGSQSNLIFEVVVHNLGLDTYEHLHPYPLGWVKKGVQIQLTKRLRFNLGSIP</sequence>
<feature type="non-terminal residue" evidence="1">
    <location>
        <position position="1"/>
    </location>
</feature>
<comment type="caution">
    <text evidence="1">The sequence shown here is derived from an EMBL/GenBank/DDBJ whole genome shotgun (WGS) entry which is preliminary data.</text>
</comment>
<keyword evidence="2" id="KW-1185">Reference proteome</keyword>
<dbReference type="AlphaFoldDB" id="A0AA38LGY4"/>
<feature type="non-terminal residue" evidence="1">
    <location>
        <position position="113"/>
    </location>
</feature>
<evidence type="ECO:0000313" key="1">
    <source>
        <dbReference type="EMBL" id="KAH9324004.1"/>
    </source>
</evidence>
<protein>
    <submittedName>
        <fullName evidence="1">Uncharacterized protein</fullName>
    </submittedName>
</protein>
<name>A0AA38LGY4_TAXCH</name>
<evidence type="ECO:0000313" key="2">
    <source>
        <dbReference type="Proteomes" id="UP000824469"/>
    </source>
</evidence>
<proteinExistence type="predicted"/>